<feature type="transmembrane region" description="Helical" evidence="6">
    <location>
        <begin position="560"/>
        <end position="577"/>
    </location>
</feature>
<evidence type="ECO:0000313" key="8">
    <source>
        <dbReference type="EMBL" id="MBO8462810.1"/>
    </source>
</evidence>
<dbReference type="NCBIfam" id="TIGR00360">
    <property type="entry name" value="ComEC_N-term"/>
    <property type="match status" value="1"/>
</dbReference>
<dbReference type="InterPro" id="IPR025405">
    <property type="entry name" value="DUF4131"/>
</dbReference>
<feature type="transmembrane region" description="Helical" evidence="6">
    <location>
        <begin position="291"/>
        <end position="311"/>
    </location>
</feature>
<dbReference type="SMART" id="SM00849">
    <property type="entry name" value="Lactamase_B"/>
    <property type="match status" value="1"/>
</dbReference>
<dbReference type="CDD" id="cd07731">
    <property type="entry name" value="ComA-like_MBL-fold"/>
    <property type="match status" value="1"/>
</dbReference>
<feature type="domain" description="Metallo-beta-lactamase" evidence="7">
    <location>
        <begin position="604"/>
        <end position="801"/>
    </location>
</feature>
<feature type="transmembrane region" description="Helical" evidence="6">
    <location>
        <begin position="27"/>
        <end position="49"/>
    </location>
</feature>
<evidence type="ECO:0000313" key="9">
    <source>
        <dbReference type="Proteomes" id="UP000823618"/>
    </source>
</evidence>
<sequence>MIEERPLFFVILSLVLGEVCGQYANLMVLIGSNGVVLGFFCFFVGKVLLQNKKKPNKRNLYQKKRQRIPKVLLSFLCLSFFVGEIHSIYVKNVFCIPEQFENGEVLYVIGTVVQKSKSDYGITYRLQRPMIQNKQKKEERKSERISLKGDLLVYGLSEEVELGERVFLDGEWKAFREPTNPGQFHQKKYQMGRGVLGTIREAHLHKSWKQKIKLLEGIWRLREKINQGYQDILDEKSAGLLMAMVTGEKSLVDDEIQALYQEQGIAHILAISGLHVAFIGRSIFRTLRKRGVPYGISGVCGILLILVYGMFVGKTASVTRACIMLVLLLIGEVIGRSYDMVTAMGIAASLLVIENPYCIQDIGFLLSFGAIVGIGICYPYYFSSTSIVGNKEKETKEQQKIVRKKIAKRNPFIKEKLKKRTGEIILYDTRKKSIVKKIKESILVSLSIQMVTLPVLLSTFYGISPYSIFLNLWVLPMMSFLLPSAIFGGIMSVYSLFWAKVLLFPAVFVLYSYEALCRLMKLIPYSFVITGAPSIRFYVCYYILLVLGGYLWYQKKRRGLGVLLCISILVIGVDWKGEVLSRFPNSNYIRKQEQLEIICMDVGQGDGILVTTPSKHHYLIDSGSSSVQNVGTYRVLPLLKYYGISTLDSVVVTHFDSDHYNGIVEIMDSITIKKLLLPKLKEKDEEYIQFEQLAKEKEIPVFYVGEGDRLEEEEVTLQWLSPSRTNQKEDKNDNSQVFILSYRQFQGIFTGDMGKEGEQEMLEKLTPCTFLKVGHHGSKYSSSEVFLEQIQPKYSVISYGVGNRYGHPTKETLERLETIGTNIYETGKQGAIFIQTDGKKIKTYGYR</sequence>
<comment type="caution">
    <text evidence="8">The sequence shown here is derived from an EMBL/GenBank/DDBJ whole genome shotgun (WGS) entry which is preliminary data.</text>
</comment>
<reference evidence="8" key="2">
    <citation type="journal article" date="2021" name="PeerJ">
        <title>Extensive microbial diversity within the chicken gut microbiome revealed by metagenomics and culture.</title>
        <authorList>
            <person name="Gilroy R."/>
            <person name="Ravi A."/>
            <person name="Getino M."/>
            <person name="Pursley I."/>
            <person name="Horton D.L."/>
            <person name="Alikhan N.F."/>
            <person name="Baker D."/>
            <person name="Gharbi K."/>
            <person name="Hall N."/>
            <person name="Watson M."/>
            <person name="Adriaenssens E.M."/>
            <person name="Foster-Nyarko E."/>
            <person name="Jarju S."/>
            <person name="Secka A."/>
            <person name="Antonio M."/>
            <person name="Oren A."/>
            <person name="Chaudhuri R.R."/>
            <person name="La Ragione R."/>
            <person name="Hildebrand F."/>
            <person name="Pallen M.J."/>
        </authorList>
    </citation>
    <scope>NUCLEOTIDE SEQUENCE</scope>
    <source>
        <strain evidence="8">E3-2379</strain>
    </source>
</reference>
<feature type="transmembrane region" description="Helical" evidence="6">
    <location>
        <begin position="469"/>
        <end position="490"/>
    </location>
</feature>
<gene>
    <name evidence="8" type="ORF">IAC13_02635</name>
</gene>
<accession>A0A9D9HZ21</accession>
<dbReference type="InterPro" id="IPR035681">
    <property type="entry name" value="ComA-like_MBL"/>
</dbReference>
<dbReference type="EMBL" id="JADIML010000078">
    <property type="protein sequence ID" value="MBO8462810.1"/>
    <property type="molecule type" value="Genomic_DNA"/>
</dbReference>
<keyword evidence="3 6" id="KW-0812">Transmembrane</keyword>
<comment type="subcellular location">
    <subcellularLocation>
        <location evidence="1">Cell membrane</location>
        <topology evidence="1">Multi-pass membrane protein</topology>
    </subcellularLocation>
</comment>
<proteinExistence type="predicted"/>
<feature type="transmembrane region" description="Helical" evidence="6">
    <location>
        <begin position="497"/>
        <end position="515"/>
    </location>
</feature>
<evidence type="ECO:0000256" key="1">
    <source>
        <dbReference type="ARBA" id="ARBA00004651"/>
    </source>
</evidence>
<keyword evidence="4 6" id="KW-1133">Transmembrane helix</keyword>
<dbReference type="SUPFAM" id="SSF56281">
    <property type="entry name" value="Metallo-hydrolase/oxidoreductase"/>
    <property type="match status" value="1"/>
</dbReference>
<keyword evidence="5 6" id="KW-0472">Membrane</keyword>
<evidence type="ECO:0000256" key="3">
    <source>
        <dbReference type="ARBA" id="ARBA00022692"/>
    </source>
</evidence>
<name>A0A9D9HZ21_9FIRM</name>
<dbReference type="InterPro" id="IPR004477">
    <property type="entry name" value="ComEC_N"/>
</dbReference>
<evidence type="ECO:0000256" key="6">
    <source>
        <dbReference type="SAM" id="Phobius"/>
    </source>
</evidence>
<dbReference type="PANTHER" id="PTHR30619:SF7">
    <property type="entry name" value="BETA-LACTAMASE DOMAIN PROTEIN"/>
    <property type="match status" value="1"/>
</dbReference>
<dbReference type="Pfam" id="PF13567">
    <property type="entry name" value="DUF4131"/>
    <property type="match status" value="1"/>
</dbReference>
<feature type="transmembrane region" description="Helical" evidence="6">
    <location>
        <begin position="535"/>
        <end position="553"/>
    </location>
</feature>
<dbReference type="Proteomes" id="UP000823618">
    <property type="component" value="Unassembled WGS sequence"/>
</dbReference>
<reference evidence="8" key="1">
    <citation type="submission" date="2020-10" db="EMBL/GenBank/DDBJ databases">
        <authorList>
            <person name="Gilroy R."/>
        </authorList>
    </citation>
    <scope>NUCLEOTIDE SEQUENCE</scope>
    <source>
        <strain evidence="8">E3-2379</strain>
    </source>
</reference>
<protein>
    <submittedName>
        <fullName evidence="8">ComEC/Rec2 family competence protein</fullName>
    </submittedName>
</protein>
<feature type="transmembrane region" description="Helical" evidence="6">
    <location>
        <begin position="70"/>
        <end position="89"/>
    </location>
</feature>
<feature type="transmembrane region" description="Helical" evidence="6">
    <location>
        <begin position="363"/>
        <end position="382"/>
    </location>
</feature>
<dbReference type="Pfam" id="PF00753">
    <property type="entry name" value="Lactamase_B"/>
    <property type="match status" value="1"/>
</dbReference>
<organism evidence="8 9">
    <name type="scientific">Candidatus Scybalomonas excrementavium</name>
    <dbReference type="NCBI Taxonomy" id="2840943"/>
    <lineage>
        <taxon>Bacteria</taxon>
        <taxon>Bacillati</taxon>
        <taxon>Bacillota</taxon>
        <taxon>Clostridia</taxon>
        <taxon>Lachnospirales</taxon>
        <taxon>Lachnospiraceae</taxon>
        <taxon>Lachnospiraceae incertae sedis</taxon>
        <taxon>Candidatus Scybalomonas</taxon>
    </lineage>
</organism>
<dbReference type="InterPro" id="IPR001279">
    <property type="entry name" value="Metallo-B-lactamas"/>
</dbReference>
<dbReference type="PANTHER" id="PTHR30619">
    <property type="entry name" value="DNA INTERNALIZATION/COMPETENCE PROTEIN COMEC/REC2"/>
    <property type="match status" value="1"/>
</dbReference>
<dbReference type="InterPro" id="IPR036866">
    <property type="entry name" value="RibonucZ/Hydroxyglut_hydro"/>
</dbReference>
<evidence type="ECO:0000256" key="2">
    <source>
        <dbReference type="ARBA" id="ARBA00022475"/>
    </source>
</evidence>
<evidence type="ECO:0000259" key="7">
    <source>
        <dbReference type="SMART" id="SM00849"/>
    </source>
</evidence>
<dbReference type="InterPro" id="IPR052159">
    <property type="entry name" value="Competence_DNA_uptake"/>
</dbReference>
<dbReference type="GO" id="GO:0005886">
    <property type="term" value="C:plasma membrane"/>
    <property type="evidence" value="ECO:0007669"/>
    <property type="project" value="UniProtKB-SubCell"/>
</dbReference>
<evidence type="ECO:0000256" key="4">
    <source>
        <dbReference type="ARBA" id="ARBA00022989"/>
    </source>
</evidence>
<feature type="transmembrane region" description="Helical" evidence="6">
    <location>
        <begin position="441"/>
        <end position="463"/>
    </location>
</feature>
<keyword evidence="2" id="KW-1003">Cell membrane</keyword>
<dbReference type="Pfam" id="PF03772">
    <property type="entry name" value="Competence"/>
    <property type="match status" value="1"/>
</dbReference>
<evidence type="ECO:0000256" key="5">
    <source>
        <dbReference type="ARBA" id="ARBA00023136"/>
    </source>
</evidence>
<dbReference type="Gene3D" id="3.60.15.10">
    <property type="entry name" value="Ribonuclease Z/Hydroxyacylglutathione hydrolase-like"/>
    <property type="match status" value="1"/>
</dbReference>
<dbReference type="AlphaFoldDB" id="A0A9D9HZ21"/>